<protein>
    <submittedName>
        <fullName evidence="2">Uncharacterized protein</fullName>
    </submittedName>
</protein>
<accession>A0A158CK26</accession>
<feature type="compositionally biased region" description="Basic residues" evidence="1">
    <location>
        <begin position="56"/>
        <end position="65"/>
    </location>
</feature>
<dbReference type="EMBL" id="FCOE02000022">
    <property type="protein sequence ID" value="SAK82698.1"/>
    <property type="molecule type" value="Genomic_DNA"/>
</dbReference>
<feature type="region of interest" description="Disordered" evidence="1">
    <location>
        <begin position="56"/>
        <end position="80"/>
    </location>
</feature>
<comment type="caution">
    <text evidence="2">The sequence shown here is derived from an EMBL/GenBank/DDBJ whole genome shotgun (WGS) entry which is preliminary data.</text>
</comment>
<evidence type="ECO:0000256" key="1">
    <source>
        <dbReference type="SAM" id="MobiDB-lite"/>
    </source>
</evidence>
<dbReference type="AlphaFoldDB" id="A0A158CK26"/>
<keyword evidence="3" id="KW-1185">Reference proteome</keyword>
<gene>
    <name evidence="2" type="ORF">AWB80_05384</name>
</gene>
<dbReference type="Proteomes" id="UP000054911">
    <property type="component" value="Unassembled WGS sequence"/>
</dbReference>
<evidence type="ECO:0000313" key="3">
    <source>
        <dbReference type="Proteomes" id="UP000054911"/>
    </source>
</evidence>
<feature type="region of interest" description="Disordered" evidence="1">
    <location>
        <begin position="178"/>
        <end position="202"/>
    </location>
</feature>
<sequence length="202" mass="22631">MQQAGNTIRGAYGPHCLWRLMRCPRWRAVSVDATRAHLLAFFTVLLAGARCARRLPPRKEKRSRASPRASQTSLTPESRRRRLIGAGAATTTQDLVPITSFGTKYSGHPRSLKKVYLPDVWRNGVDFCYRKARQGLARNAVAPQRERPYAALRCWAGRGKTKAARRCRDACAASRNAGRDRSCGQARCRSGRPRHRSDSASR</sequence>
<evidence type="ECO:0000313" key="2">
    <source>
        <dbReference type="EMBL" id="SAK82698.1"/>
    </source>
</evidence>
<name>A0A158CK26_9BURK</name>
<organism evidence="2 3">
    <name type="scientific">Caballeronia pedi</name>
    <dbReference type="NCBI Taxonomy" id="1777141"/>
    <lineage>
        <taxon>Bacteria</taxon>
        <taxon>Pseudomonadati</taxon>
        <taxon>Pseudomonadota</taxon>
        <taxon>Betaproteobacteria</taxon>
        <taxon>Burkholderiales</taxon>
        <taxon>Burkholderiaceae</taxon>
        <taxon>Caballeronia</taxon>
    </lineage>
</organism>
<reference evidence="2" key="1">
    <citation type="submission" date="2016-01" db="EMBL/GenBank/DDBJ databases">
        <authorList>
            <person name="Peeters C."/>
        </authorList>
    </citation>
    <scope>NUCLEOTIDE SEQUENCE [LARGE SCALE GENOMIC DNA]</scope>
    <source>
        <strain evidence="2">LMG 29323</strain>
    </source>
</reference>
<proteinExistence type="predicted"/>